<feature type="signal peptide" evidence="3">
    <location>
        <begin position="1"/>
        <end position="24"/>
    </location>
</feature>
<dbReference type="Pfam" id="PF13407">
    <property type="entry name" value="Peripla_BP_4"/>
    <property type="match status" value="1"/>
</dbReference>
<dbReference type="PANTHER" id="PTHR30036:SF8">
    <property type="entry name" value="ABC-TYPE SUGAR TRANSPORT SYSTEM PERIPLASMIC COMPONENT-LIKE PROTEIN"/>
    <property type="match status" value="1"/>
</dbReference>
<accession>A0ABS4VBQ1</accession>
<comment type="subcellular location">
    <subcellularLocation>
        <location evidence="1">Cell envelope</location>
    </subcellularLocation>
</comment>
<dbReference type="EMBL" id="JAGINS010000001">
    <property type="protein sequence ID" value="MBP2361330.1"/>
    <property type="molecule type" value="Genomic_DNA"/>
</dbReference>
<proteinExistence type="predicted"/>
<evidence type="ECO:0000259" key="4">
    <source>
        <dbReference type="Pfam" id="PF13407"/>
    </source>
</evidence>
<dbReference type="InterPro" id="IPR050555">
    <property type="entry name" value="Bact_Solute-Bind_Prot2"/>
</dbReference>
<dbReference type="CDD" id="cd20000">
    <property type="entry name" value="PBP1_ABC_rhamnose"/>
    <property type="match status" value="1"/>
</dbReference>
<comment type="caution">
    <text evidence="5">The sequence shown here is derived from an EMBL/GenBank/DDBJ whole genome shotgun (WGS) entry which is preliminary data.</text>
</comment>
<evidence type="ECO:0000313" key="5">
    <source>
        <dbReference type="EMBL" id="MBP2361330.1"/>
    </source>
</evidence>
<feature type="domain" description="Periplasmic binding protein" evidence="4">
    <location>
        <begin position="62"/>
        <end position="319"/>
    </location>
</feature>
<protein>
    <submittedName>
        <fullName evidence="5">Rhamnose transport system substrate-binding protein</fullName>
    </submittedName>
</protein>
<dbReference type="InterPro" id="IPR013459">
    <property type="entry name" value="RhaS"/>
</dbReference>
<evidence type="ECO:0000256" key="1">
    <source>
        <dbReference type="ARBA" id="ARBA00004196"/>
    </source>
</evidence>
<keyword evidence="3" id="KW-0732">Signal</keyword>
<evidence type="ECO:0000256" key="2">
    <source>
        <dbReference type="SAM" id="MobiDB-lite"/>
    </source>
</evidence>
<dbReference type="InterPro" id="IPR028082">
    <property type="entry name" value="Peripla_BP_I"/>
</dbReference>
<reference evidence="5 6" key="1">
    <citation type="submission" date="2021-03" db="EMBL/GenBank/DDBJ databases">
        <title>Sequencing the genomes of 1000 actinobacteria strains.</title>
        <authorList>
            <person name="Klenk H.-P."/>
        </authorList>
    </citation>
    <scope>NUCLEOTIDE SEQUENCE [LARGE SCALE GENOMIC DNA]</scope>
    <source>
        <strain evidence="5 6">DSM 40843</strain>
    </source>
</reference>
<dbReference type="NCBIfam" id="TIGR02637">
    <property type="entry name" value="RhaS"/>
    <property type="match status" value="1"/>
</dbReference>
<name>A0ABS4VBQ1_9ACTN</name>
<feature type="region of interest" description="Disordered" evidence="2">
    <location>
        <begin position="30"/>
        <end position="51"/>
    </location>
</feature>
<dbReference type="SUPFAM" id="SSF53822">
    <property type="entry name" value="Periplasmic binding protein-like I"/>
    <property type="match status" value="1"/>
</dbReference>
<dbReference type="Proteomes" id="UP001519311">
    <property type="component" value="Unassembled WGS sequence"/>
</dbReference>
<keyword evidence="6" id="KW-1185">Reference proteome</keyword>
<evidence type="ECO:0000313" key="6">
    <source>
        <dbReference type="Proteomes" id="UP001519311"/>
    </source>
</evidence>
<dbReference type="PANTHER" id="PTHR30036">
    <property type="entry name" value="D-XYLOSE-BINDING PERIPLASMIC PROTEIN"/>
    <property type="match status" value="1"/>
</dbReference>
<gene>
    <name evidence="5" type="ORF">JOF59_003730</name>
</gene>
<organism evidence="5 6">
    <name type="scientific">Streptomyces clavifer</name>
    <dbReference type="NCBI Taxonomy" id="68188"/>
    <lineage>
        <taxon>Bacteria</taxon>
        <taxon>Bacillati</taxon>
        <taxon>Actinomycetota</taxon>
        <taxon>Actinomycetes</taxon>
        <taxon>Kitasatosporales</taxon>
        <taxon>Streptomycetaceae</taxon>
        <taxon>Streptomyces</taxon>
    </lineage>
</organism>
<sequence length="362" mass="38453">MMLRNAAGRRAVATAATAVSLALALTACSGTTKDSKDTGGGEKAAGSATADPNAPLKKGLKIAFLPKQINNPYEKIVDEAGIAAAKEYGGTGKEVGPSDANASSQVSYINTLIQQRQDAILVAANDPNAVCGPLKQAMKKDIKVVAYDSDTAKDCRQLFINQASSEEIGRSLVQHLGEQIGYKGKVAILSATQNATNQNTWIEFMKEELKLPEYKGMELVKVAYGDDADQKSFQQTQGLMQAYPDLKGIISPTTVGIAAAARYLSDSSYKGKVVLNGLGTPNQMRKYVKDGTVEQFSLWNPEELGYLGSYAAAALASGQITGAEGEKFKAGKLGEYTIGKDGEVILGEPTVFDAKNIDQFNF</sequence>
<dbReference type="PROSITE" id="PS51257">
    <property type="entry name" value="PROKAR_LIPOPROTEIN"/>
    <property type="match status" value="1"/>
</dbReference>
<feature type="chain" id="PRO_5046738972" evidence="3">
    <location>
        <begin position="25"/>
        <end position="362"/>
    </location>
</feature>
<dbReference type="InterPro" id="IPR025997">
    <property type="entry name" value="SBP_2_dom"/>
</dbReference>
<evidence type="ECO:0000256" key="3">
    <source>
        <dbReference type="SAM" id="SignalP"/>
    </source>
</evidence>
<dbReference type="RefSeq" id="WP_056785745.1">
    <property type="nucleotide sequence ID" value="NZ_BMWJ01000003.1"/>
</dbReference>
<dbReference type="Gene3D" id="3.40.50.2300">
    <property type="match status" value="2"/>
</dbReference>